<dbReference type="Gene3D" id="1.10.287.130">
    <property type="match status" value="1"/>
</dbReference>
<dbReference type="SUPFAM" id="SSF55874">
    <property type="entry name" value="ATPase domain of HSP90 chaperone/DNA topoisomerase II/histidine kinase"/>
    <property type="match status" value="1"/>
</dbReference>
<dbReference type="KEGG" id="sur:STAUR_6987"/>
<evidence type="ECO:0000256" key="6">
    <source>
        <dbReference type="ARBA" id="ARBA00022692"/>
    </source>
</evidence>
<dbReference type="Pfam" id="PF00512">
    <property type="entry name" value="HisKA"/>
    <property type="match status" value="1"/>
</dbReference>
<dbReference type="EC" id="2.7.13.3" evidence="3"/>
<proteinExistence type="predicted"/>
<evidence type="ECO:0000259" key="13">
    <source>
        <dbReference type="PROSITE" id="PS50109"/>
    </source>
</evidence>
<dbReference type="SUPFAM" id="SSF47384">
    <property type="entry name" value="Homodimeric domain of signal transducing histidine kinase"/>
    <property type="match status" value="1"/>
</dbReference>
<dbReference type="InterPro" id="IPR036097">
    <property type="entry name" value="HisK_dim/P_sf"/>
</dbReference>
<dbReference type="PANTHER" id="PTHR42878:SF7">
    <property type="entry name" value="SENSOR HISTIDINE KINASE GLRK"/>
    <property type="match status" value="1"/>
</dbReference>
<dbReference type="PROSITE" id="PS50109">
    <property type="entry name" value="HIS_KIN"/>
    <property type="match status" value="1"/>
</dbReference>
<keyword evidence="5" id="KW-0808">Transferase</keyword>
<evidence type="ECO:0000256" key="4">
    <source>
        <dbReference type="ARBA" id="ARBA00022553"/>
    </source>
</evidence>
<evidence type="ECO:0000256" key="5">
    <source>
        <dbReference type="ARBA" id="ARBA00022679"/>
    </source>
</evidence>
<keyword evidence="7" id="KW-0547">Nucleotide-binding</keyword>
<keyword evidence="12" id="KW-0472">Membrane</keyword>
<evidence type="ECO:0000256" key="1">
    <source>
        <dbReference type="ARBA" id="ARBA00000085"/>
    </source>
</evidence>
<protein>
    <recommendedName>
        <fullName evidence="3">histidine kinase</fullName>
        <ecNumber evidence="3">2.7.13.3</ecNumber>
    </recommendedName>
</protein>
<dbReference type="GO" id="GO:0016020">
    <property type="term" value="C:membrane"/>
    <property type="evidence" value="ECO:0007669"/>
    <property type="project" value="UniProtKB-SubCell"/>
</dbReference>
<accession>Q09E48</accession>
<dbReference type="GO" id="GO:0000156">
    <property type="term" value="F:phosphorelay response regulator activity"/>
    <property type="evidence" value="ECO:0007669"/>
    <property type="project" value="TreeGrafter"/>
</dbReference>
<dbReference type="InterPro" id="IPR000014">
    <property type="entry name" value="PAS"/>
</dbReference>
<dbReference type="InterPro" id="IPR013656">
    <property type="entry name" value="PAS_4"/>
</dbReference>
<name>Q09E48_STIAD</name>
<dbReference type="Gene3D" id="3.30.565.10">
    <property type="entry name" value="Histidine kinase-like ATPase, C-terminal domain"/>
    <property type="match status" value="1"/>
</dbReference>
<dbReference type="Proteomes" id="UP000001351">
    <property type="component" value="Chromosome"/>
</dbReference>
<dbReference type="AlphaFoldDB" id="Q09E48"/>
<dbReference type="InterPro" id="IPR005467">
    <property type="entry name" value="His_kinase_dom"/>
</dbReference>
<evidence type="ECO:0000313" key="15">
    <source>
        <dbReference type="EMBL" id="ADO74743.1"/>
    </source>
</evidence>
<dbReference type="GO" id="GO:0005524">
    <property type="term" value="F:ATP binding"/>
    <property type="evidence" value="ECO:0007669"/>
    <property type="project" value="UniProtKB-KW"/>
</dbReference>
<dbReference type="OrthoDB" id="9787818at2"/>
<organism evidence="16 18">
    <name type="scientific">Stigmatella aurantiaca (strain DW4/3-1)</name>
    <dbReference type="NCBI Taxonomy" id="378806"/>
    <lineage>
        <taxon>Bacteria</taxon>
        <taxon>Pseudomonadati</taxon>
        <taxon>Myxococcota</taxon>
        <taxon>Myxococcia</taxon>
        <taxon>Myxococcales</taxon>
        <taxon>Cystobacterineae</taxon>
        <taxon>Archangiaceae</taxon>
        <taxon>Stigmatella</taxon>
    </lineage>
</organism>
<dbReference type="eggNOG" id="COG2202">
    <property type="taxonomic scope" value="Bacteria"/>
</dbReference>
<feature type="domain" description="Histidine kinase" evidence="13">
    <location>
        <begin position="250"/>
        <end position="466"/>
    </location>
</feature>
<dbReference type="EMBL" id="AAMD01000001">
    <property type="protein sequence ID" value="EAU70017.1"/>
    <property type="molecule type" value="Genomic_DNA"/>
</dbReference>
<dbReference type="EMBL" id="CP002271">
    <property type="protein sequence ID" value="ADO74743.1"/>
    <property type="molecule type" value="Genomic_DNA"/>
</dbReference>
<dbReference type="InterPro" id="IPR050351">
    <property type="entry name" value="BphY/WalK/GraS-like"/>
</dbReference>
<comment type="catalytic activity">
    <reaction evidence="1">
        <text>ATP + protein L-histidine = ADP + protein N-phospho-L-histidine.</text>
        <dbReference type="EC" id="2.7.13.3"/>
    </reaction>
</comment>
<dbReference type="GO" id="GO:0000155">
    <property type="term" value="F:phosphorelay sensor kinase activity"/>
    <property type="evidence" value="ECO:0007669"/>
    <property type="project" value="InterPro"/>
</dbReference>
<dbReference type="CDD" id="cd00075">
    <property type="entry name" value="HATPase"/>
    <property type="match status" value="1"/>
</dbReference>
<dbReference type="Gene3D" id="3.30.450.20">
    <property type="entry name" value="PAS domain"/>
    <property type="match status" value="1"/>
</dbReference>
<dbReference type="eggNOG" id="COG2205">
    <property type="taxonomic scope" value="Bacteria"/>
</dbReference>
<evidence type="ECO:0000256" key="10">
    <source>
        <dbReference type="ARBA" id="ARBA00022989"/>
    </source>
</evidence>
<keyword evidence="17" id="KW-1185">Reference proteome</keyword>
<dbReference type="PROSITE" id="PS50112">
    <property type="entry name" value="PAS"/>
    <property type="match status" value="1"/>
</dbReference>
<dbReference type="SMART" id="SM00091">
    <property type="entry name" value="PAS"/>
    <property type="match status" value="2"/>
</dbReference>
<evidence type="ECO:0000256" key="8">
    <source>
        <dbReference type="ARBA" id="ARBA00022777"/>
    </source>
</evidence>
<evidence type="ECO:0000256" key="11">
    <source>
        <dbReference type="ARBA" id="ARBA00023012"/>
    </source>
</evidence>
<keyword evidence="9" id="KW-0067">ATP-binding</keyword>
<dbReference type="SMART" id="SM00388">
    <property type="entry name" value="HisKA"/>
    <property type="match status" value="1"/>
</dbReference>
<dbReference type="InterPro" id="IPR004358">
    <property type="entry name" value="Sig_transdc_His_kin-like_C"/>
</dbReference>
<feature type="domain" description="PAS" evidence="14">
    <location>
        <begin position="111"/>
        <end position="157"/>
    </location>
</feature>
<evidence type="ECO:0000256" key="12">
    <source>
        <dbReference type="ARBA" id="ARBA00023136"/>
    </source>
</evidence>
<dbReference type="STRING" id="378806.STAUR_6987"/>
<dbReference type="PRINTS" id="PR00344">
    <property type="entry name" value="BCTRLSENSOR"/>
</dbReference>
<dbReference type="SUPFAM" id="SSF55785">
    <property type="entry name" value="PYP-like sensor domain (PAS domain)"/>
    <property type="match status" value="1"/>
</dbReference>
<dbReference type="InterPro" id="IPR036890">
    <property type="entry name" value="HATPase_C_sf"/>
</dbReference>
<gene>
    <name evidence="15" type="ordered locus">STAUR_6987</name>
    <name evidence="16" type="ORF">STIAU_8399</name>
</gene>
<comment type="subcellular location">
    <subcellularLocation>
        <location evidence="2">Membrane</location>
        <topology evidence="2">Multi-pass membrane protein</topology>
    </subcellularLocation>
</comment>
<keyword evidence="10" id="KW-1133">Transmembrane helix</keyword>
<dbReference type="PANTHER" id="PTHR42878">
    <property type="entry name" value="TWO-COMPONENT HISTIDINE KINASE"/>
    <property type="match status" value="1"/>
</dbReference>
<keyword evidence="8" id="KW-0418">Kinase</keyword>
<dbReference type="CDD" id="cd00130">
    <property type="entry name" value="PAS"/>
    <property type="match status" value="1"/>
</dbReference>
<sequence length="488" mass="51688">MLRGIRSSSGAIIDFECVNASAGGAGGEGGSGLPPPGSRLLEASAWGAECGLLELCVRVMERQVPEVKRFTHAGPSGTVRWLARAAPCEGGLTLFLEALAPRGSKQEEAQDWEVVKAILEETSDAVFAKNLEGQYILLNPAAARAFGRPSEEVLGRTDKELLGGLAGSDAAAAVTCQDLAVLTSGQTALFEGADSGPGFGCVWQSTRGVLRHPGGTRYGVFGISRDVTVQRRQELDQAQEGRCRERFMAMLGHDLGNPLSAIRLTSAALLARDSLSPEVRRGLERIEGSAGRMARMVRQLLDLTRARMGGGIPLRPGEVALDELCRLVIGELELTAPGRSIHLEVRGPCRGFWDAERIAQALSNLVANALQHSPAGTPIRVSLEGVEALQRIEVHNVGQPIPEALRPRLFEPFFRARRSATPQPGLGLGLGLFIVSQIVQAHGGSIEVSSTAEEGTRFIVLLPRSVPATGGRVDERASSPQACGAAAS</sequence>
<evidence type="ECO:0000259" key="14">
    <source>
        <dbReference type="PROSITE" id="PS50112"/>
    </source>
</evidence>
<dbReference type="GO" id="GO:0007234">
    <property type="term" value="P:osmosensory signaling via phosphorelay pathway"/>
    <property type="evidence" value="ECO:0007669"/>
    <property type="project" value="TreeGrafter"/>
</dbReference>
<dbReference type="GO" id="GO:0030295">
    <property type="term" value="F:protein kinase activator activity"/>
    <property type="evidence" value="ECO:0007669"/>
    <property type="project" value="TreeGrafter"/>
</dbReference>
<dbReference type="Pfam" id="PF02518">
    <property type="entry name" value="HATPase_c"/>
    <property type="match status" value="1"/>
</dbReference>
<dbReference type="NCBIfam" id="TIGR00229">
    <property type="entry name" value="sensory_box"/>
    <property type="match status" value="1"/>
</dbReference>
<evidence type="ECO:0000256" key="9">
    <source>
        <dbReference type="ARBA" id="ARBA00022840"/>
    </source>
</evidence>
<dbReference type="InterPro" id="IPR035965">
    <property type="entry name" value="PAS-like_dom_sf"/>
</dbReference>
<evidence type="ECO:0000313" key="16">
    <source>
        <dbReference type="EMBL" id="EAU70017.1"/>
    </source>
</evidence>
<evidence type="ECO:0000313" key="18">
    <source>
        <dbReference type="Proteomes" id="UP000032702"/>
    </source>
</evidence>
<dbReference type="Proteomes" id="UP000032702">
    <property type="component" value="Unassembled WGS sequence"/>
</dbReference>
<evidence type="ECO:0000256" key="2">
    <source>
        <dbReference type="ARBA" id="ARBA00004141"/>
    </source>
</evidence>
<dbReference type="HOGENOM" id="CLU_000445_114_72_7"/>
<evidence type="ECO:0000256" key="3">
    <source>
        <dbReference type="ARBA" id="ARBA00012438"/>
    </source>
</evidence>
<keyword evidence="4" id="KW-0597">Phosphoprotein</keyword>
<dbReference type="SMART" id="SM00387">
    <property type="entry name" value="HATPase_c"/>
    <property type="match status" value="1"/>
</dbReference>
<reference evidence="15 17" key="2">
    <citation type="journal article" date="2011" name="Mol. Biol. Evol.">
        <title>Comparative genomic analysis of fruiting body formation in Myxococcales.</title>
        <authorList>
            <person name="Huntley S."/>
            <person name="Hamann N."/>
            <person name="Wegener-Feldbrugge S."/>
            <person name="Treuner-Lange A."/>
            <person name="Kube M."/>
            <person name="Reinhardt R."/>
            <person name="Klages S."/>
            <person name="Muller R."/>
            <person name="Ronning C.M."/>
            <person name="Nierman W.C."/>
            <person name="Sogaard-Andersen L."/>
        </authorList>
    </citation>
    <scope>NUCLEOTIDE SEQUENCE [LARGE SCALE GENOMIC DNA]</scope>
    <source>
        <strain evidence="15 17">DW4/3-1</strain>
    </source>
</reference>
<dbReference type="Pfam" id="PF08448">
    <property type="entry name" value="PAS_4"/>
    <property type="match status" value="1"/>
</dbReference>
<evidence type="ECO:0000313" key="17">
    <source>
        <dbReference type="Proteomes" id="UP000001351"/>
    </source>
</evidence>
<reference evidence="16 18" key="1">
    <citation type="submission" date="2006-04" db="EMBL/GenBank/DDBJ databases">
        <authorList>
            <person name="Nierman W.C."/>
        </authorList>
    </citation>
    <scope>NUCLEOTIDE SEQUENCE [LARGE SCALE GENOMIC DNA]</scope>
    <source>
        <strain evidence="16 18">DW4/3-1</strain>
    </source>
</reference>
<keyword evidence="11" id="KW-0902">Two-component regulatory system</keyword>
<dbReference type="InterPro" id="IPR003661">
    <property type="entry name" value="HisK_dim/P_dom"/>
</dbReference>
<keyword evidence="6" id="KW-0812">Transmembrane</keyword>
<dbReference type="InterPro" id="IPR003594">
    <property type="entry name" value="HATPase_dom"/>
</dbReference>
<evidence type="ECO:0000256" key="7">
    <source>
        <dbReference type="ARBA" id="ARBA00022741"/>
    </source>
</evidence>
<dbReference type="CDD" id="cd00082">
    <property type="entry name" value="HisKA"/>
    <property type="match status" value="1"/>
</dbReference>